<comment type="cofactor">
    <cofactor evidence="1 19">
        <name>Mg(2+)</name>
        <dbReference type="ChEBI" id="CHEBI:18420"/>
    </cofactor>
</comment>
<dbReference type="GO" id="GO:0008818">
    <property type="term" value="F:cobalamin 5'-phosphate synthase activity"/>
    <property type="evidence" value="ECO:0007669"/>
    <property type="project" value="UniProtKB-UniRule"/>
</dbReference>
<evidence type="ECO:0000256" key="3">
    <source>
        <dbReference type="ARBA" id="ARBA00004663"/>
    </source>
</evidence>
<evidence type="ECO:0000256" key="16">
    <source>
        <dbReference type="ARBA" id="ARBA00032853"/>
    </source>
</evidence>
<evidence type="ECO:0000256" key="13">
    <source>
        <dbReference type="ARBA" id="ARBA00023136"/>
    </source>
</evidence>
<feature type="transmembrane region" description="Helical" evidence="19">
    <location>
        <begin position="168"/>
        <end position="191"/>
    </location>
</feature>
<comment type="pathway">
    <text evidence="3 19">Cofactor biosynthesis; adenosylcobalamin biosynthesis; adenosylcobalamin from cob(II)yrinate a,c-diamide: step 7/7.</text>
</comment>
<dbReference type="PANTHER" id="PTHR34148">
    <property type="entry name" value="ADENOSYLCOBINAMIDE-GDP RIBAZOLETRANSFERASE"/>
    <property type="match status" value="1"/>
</dbReference>
<evidence type="ECO:0000256" key="1">
    <source>
        <dbReference type="ARBA" id="ARBA00001946"/>
    </source>
</evidence>
<dbReference type="InterPro" id="IPR003805">
    <property type="entry name" value="CobS"/>
</dbReference>
<gene>
    <name evidence="19" type="primary">cobS</name>
    <name evidence="20" type="ORF">I6U48_05225</name>
</gene>
<dbReference type="GO" id="GO:0005886">
    <property type="term" value="C:plasma membrane"/>
    <property type="evidence" value="ECO:0007669"/>
    <property type="project" value="UniProtKB-SubCell"/>
</dbReference>
<keyword evidence="9 19" id="KW-0808">Transferase</keyword>
<evidence type="ECO:0000313" key="20">
    <source>
        <dbReference type="EMBL" id="MBV7272315.1"/>
    </source>
</evidence>
<proteinExistence type="inferred from homology"/>
<comment type="subcellular location">
    <subcellularLocation>
        <location evidence="2 19">Cell membrane</location>
        <topology evidence="2 19">Multi-pass membrane protein</topology>
    </subcellularLocation>
</comment>
<dbReference type="EMBL" id="JAEEGC010000022">
    <property type="protein sequence ID" value="MBV7272315.1"/>
    <property type="molecule type" value="Genomic_DNA"/>
</dbReference>
<feature type="transmembrane region" description="Helical" evidence="19">
    <location>
        <begin position="229"/>
        <end position="248"/>
    </location>
</feature>
<keyword evidence="21" id="KW-1185">Reference proteome</keyword>
<evidence type="ECO:0000256" key="19">
    <source>
        <dbReference type="HAMAP-Rule" id="MF_00719"/>
    </source>
</evidence>
<evidence type="ECO:0000256" key="4">
    <source>
        <dbReference type="ARBA" id="ARBA00010561"/>
    </source>
</evidence>
<dbReference type="Pfam" id="PF02654">
    <property type="entry name" value="CobS"/>
    <property type="match status" value="1"/>
</dbReference>
<sequence length="250" mass="27065">MKEIVCNFLLMIQFLTRIPVNISLPCEKDNFRRASIFFPVIGLVVGGIQWGVYEALIKILPLNVVIVLVLVIGIIVTGAIHIDGLGDTCDGFFAFKGNDRVIEIMKDSRIGTYACIAIIMDLLLRYTVLSFVAPRFSFAIIAAPMISRYSTLLLGFKGKTAKSTGTGNFFIGNVGIIQFIIALVITGGTLMLMMSPVHIVILLVSALVLASILNIFCEKVIGGLTGDTLGANNELVEILTLIIIAAMLKL</sequence>
<reference evidence="20" key="1">
    <citation type="submission" date="2020-12" db="EMBL/GenBank/DDBJ databases">
        <title>Clostridium thailandense sp. nov., a novel acetogenic bacterium isolated from peat land soil in Thailand.</title>
        <authorList>
            <person name="Chaikitkaew S."/>
            <person name="Birkeland N.K."/>
        </authorList>
    </citation>
    <scope>NUCLEOTIDE SEQUENCE</scope>
    <source>
        <strain evidence="20">PL3</strain>
    </source>
</reference>
<evidence type="ECO:0000313" key="21">
    <source>
        <dbReference type="Proteomes" id="UP000694308"/>
    </source>
</evidence>
<keyword evidence="11 19" id="KW-0460">Magnesium</keyword>
<evidence type="ECO:0000256" key="15">
    <source>
        <dbReference type="ARBA" id="ARBA00032605"/>
    </source>
</evidence>
<evidence type="ECO:0000256" key="10">
    <source>
        <dbReference type="ARBA" id="ARBA00022692"/>
    </source>
</evidence>
<evidence type="ECO:0000256" key="11">
    <source>
        <dbReference type="ARBA" id="ARBA00022842"/>
    </source>
</evidence>
<evidence type="ECO:0000256" key="14">
    <source>
        <dbReference type="ARBA" id="ARBA00025228"/>
    </source>
</evidence>
<feature type="transmembrane region" description="Helical" evidence="19">
    <location>
        <begin position="110"/>
        <end position="132"/>
    </location>
</feature>
<feature type="transmembrane region" description="Helical" evidence="19">
    <location>
        <begin position="59"/>
        <end position="80"/>
    </location>
</feature>
<evidence type="ECO:0000256" key="9">
    <source>
        <dbReference type="ARBA" id="ARBA00022679"/>
    </source>
</evidence>
<dbReference type="AlphaFoldDB" id="A0A949WQ67"/>
<keyword evidence="8 19" id="KW-0169">Cobalamin biosynthesis</keyword>
<evidence type="ECO:0000256" key="8">
    <source>
        <dbReference type="ARBA" id="ARBA00022573"/>
    </source>
</evidence>
<dbReference type="NCBIfam" id="TIGR00317">
    <property type="entry name" value="cobS"/>
    <property type="match status" value="1"/>
</dbReference>
<evidence type="ECO:0000256" key="6">
    <source>
        <dbReference type="ARBA" id="ARBA00015850"/>
    </source>
</evidence>
<name>A0A949WQ67_9CLOT</name>
<dbReference type="GO" id="GO:0051073">
    <property type="term" value="F:adenosylcobinamide-GDP ribazoletransferase activity"/>
    <property type="evidence" value="ECO:0007669"/>
    <property type="project" value="UniProtKB-UniRule"/>
</dbReference>
<evidence type="ECO:0000256" key="12">
    <source>
        <dbReference type="ARBA" id="ARBA00022989"/>
    </source>
</evidence>
<dbReference type="HAMAP" id="MF_00719">
    <property type="entry name" value="CobS"/>
    <property type="match status" value="1"/>
</dbReference>
<organism evidence="20 21">
    <name type="scientific">Clostridium thailandense</name>
    <dbReference type="NCBI Taxonomy" id="2794346"/>
    <lineage>
        <taxon>Bacteria</taxon>
        <taxon>Bacillati</taxon>
        <taxon>Bacillota</taxon>
        <taxon>Clostridia</taxon>
        <taxon>Eubacteriales</taxon>
        <taxon>Clostridiaceae</taxon>
        <taxon>Clostridium</taxon>
    </lineage>
</organism>
<comment type="similarity">
    <text evidence="4 19">Belongs to the CobS family.</text>
</comment>
<keyword evidence="13 19" id="KW-0472">Membrane</keyword>
<keyword evidence="7 19" id="KW-1003">Cell membrane</keyword>
<dbReference type="EC" id="2.7.8.26" evidence="5 19"/>
<comment type="catalytic activity">
    <reaction evidence="18 19">
        <text>alpha-ribazole 5'-phosphate + adenosylcob(III)inamide-GDP = adenosylcob(III)alamin 5'-phosphate + GMP + H(+)</text>
        <dbReference type="Rhea" id="RHEA:23560"/>
        <dbReference type="ChEBI" id="CHEBI:15378"/>
        <dbReference type="ChEBI" id="CHEBI:57918"/>
        <dbReference type="ChEBI" id="CHEBI:58115"/>
        <dbReference type="ChEBI" id="CHEBI:60487"/>
        <dbReference type="ChEBI" id="CHEBI:60493"/>
        <dbReference type="EC" id="2.7.8.26"/>
    </reaction>
</comment>
<evidence type="ECO:0000256" key="18">
    <source>
        <dbReference type="ARBA" id="ARBA00049504"/>
    </source>
</evidence>
<comment type="catalytic activity">
    <reaction evidence="17 19">
        <text>alpha-ribazole + adenosylcob(III)inamide-GDP = adenosylcob(III)alamin + GMP + H(+)</text>
        <dbReference type="Rhea" id="RHEA:16049"/>
        <dbReference type="ChEBI" id="CHEBI:10329"/>
        <dbReference type="ChEBI" id="CHEBI:15378"/>
        <dbReference type="ChEBI" id="CHEBI:18408"/>
        <dbReference type="ChEBI" id="CHEBI:58115"/>
        <dbReference type="ChEBI" id="CHEBI:60487"/>
        <dbReference type="EC" id="2.7.8.26"/>
    </reaction>
</comment>
<dbReference type="Proteomes" id="UP000694308">
    <property type="component" value="Unassembled WGS sequence"/>
</dbReference>
<comment type="function">
    <text evidence="14 19">Joins adenosylcobinamide-GDP and alpha-ribazole to generate adenosylcobalamin (Ado-cobalamin). Also synthesizes adenosylcobalamin 5'-phosphate from adenosylcobinamide-GDP and alpha-ribazole 5'-phosphate.</text>
</comment>
<accession>A0A949WQ67</accession>
<evidence type="ECO:0000256" key="5">
    <source>
        <dbReference type="ARBA" id="ARBA00013200"/>
    </source>
</evidence>
<protein>
    <recommendedName>
        <fullName evidence="6 19">Adenosylcobinamide-GDP ribazoletransferase</fullName>
        <ecNumber evidence="5 19">2.7.8.26</ecNumber>
    </recommendedName>
    <alternativeName>
        <fullName evidence="16 19">Cobalamin synthase</fullName>
    </alternativeName>
    <alternativeName>
        <fullName evidence="15 19">Cobalamin-5'-phosphate synthase</fullName>
    </alternativeName>
</protein>
<comment type="caution">
    <text evidence="20">The sequence shown here is derived from an EMBL/GenBank/DDBJ whole genome shotgun (WGS) entry which is preliminary data.</text>
</comment>
<evidence type="ECO:0000256" key="7">
    <source>
        <dbReference type="ARBA" id="ARBA00022475"/>
    </source>
</evidence>
<evidence type="ECO:0000256" key="17">
    <source>
        <dbReference type="ARBA" id="ARBA00048623"/>
    </source>
</evidence>
<keyword evidence="10 19" id="KW-0812">Transmembrane</keyword>
<evidence type="ECO:0000256" key="2">
    <source>
        <dbReference type="ARBA" id="ARBA00004651"/>
    </source>
</evidence>
<dbReference type="PANTHER" id="PTHR34148:SF1">
    <property type="entry name" value="ADENOSYLCOBINAMIDE-GDP RIBAZOLETRANSFERASE"/>
    <property type="match status" value="1"/>
</dbReference>
<dbReference type="RefSeq" id="WP_218319352.1">
    <property type="nucleotide sequence ID" value="NZ_JAEEGC010000022.1"/>
</dbReference>
<feature type="transmembrane region" description="Helical" evidence="19">
    <location>
        <begin position="34"/>
        <end position="53"/>
    </location>
</feature>
<keyword evidence="12 19" id="KW-1133">Transmembrane helix</keyword>
<feature type="transmembrane region" description="Helical" evidence="19">
    <location>
        <begin position="197"/>
        <end position="217"/>
    </location>
</feature>
<dbReference type="GO" id="GO:0009236">
    <property type="term" value="P:cobalamin biosynthetic process"/>
    <property type="evidence" value="ECO:0007669"/>
    <property type="project" value="UniProtKB-UniRule"/>
</dbReference>